<dbReference type="PANTHER" id="PTHR47185">
    <property type="entry name" value="PX DOMAIN-CONTAINING PROTEIN YPR097W"/>
    <property type="match status" value="1"/>
</dbReference>
<dbReference type="InterPro" id="IPR024555">
    <property type="entry name" value="PX-associated"/>
</dbReference>
<dbReference type="EMBL" id="LT598467">
    <property type="protein sequence ID" value="SCU96724.1"/>
    <property type="molecule type" value="Genomic_DNA"/>
</dbReference>
<dbReference type="InterPro" id="IPR036871">
    <property type="entry name" value="PX_dom_sf"/>
</dbReference>
<dbReference type="Pfam" id="PF12828">
    <property type="entry name" value="PXB"/>
    <property type="match status" value="1"/>
</dbReference>
<feature type="compositionally biased region" description="Acidic residues" evidence="1">
    <location>
        <begin position="392"/>
        <end position="404"/>
    </location>
</feature>
<evidence type="ECO:0000259" key="2">
    <source>
        <dbReference type="PROSITE" id="PS50195"/>
    </source>
</evidence>
<dbReference type="SUPFAM" id="SSF64268">
    <property type="entry name" value="PX domain"/>
    <property type="match status" value="1"/>
</dbReference>
<feature type="domain" description="PX" evidence="2">
    <location>
        <begin position="256"/>
        <end position="453"/>
    </location>
</feature>
<protein>
    <submittedName>
        <fullName evidence="3">LAMI_0F07514g1_1</fullName>
    </submittedName>
</protein>
<reference evidence="4" key="1">
    <citation type="submission" date="2016-03" db="EMBL/GenBank/DDBJ databases">
        <authorList>
            <person name="Devillers H."/>
        </authorList>
    </citation>
    <scope>NUCLEOTIDE SEQUENCE [LARGE SCALE GENOMIC DNA]</scope>
</reference>
<dbReference type="InterPro" id="IPR024554">
    <property type="entry name" value="LEC1-like_C"/>
</dbReference>
<dbReference type="STRING" id="1230905.A0A1G4JZR6"/>
<keyword evidence="4" id="KW-1185">Reference proteome</keyword>
<dbReference type="AlphaFoldDB" id="A0A1G4JZR6"/>
<dbReference type="InterPro" id="IPR001683">
    <property type="entry name" value="PX_dom"/>
</dbReference>
<dbReference type="SMART" id="SM00312">
    <property type="entry name" value="PX"/>
    <property type="match status" value="1"/>
</dbReference>
<dbReference type="PROSITE" id="PS50195">
    <property type="entry name" value="PX"/>
    <property type="match status" value="1"/>
</dbReference>
<gene>
    <name evidence="3" type="ORF">LAMI_0F07514G</name>
</gene>
<proteinExistence type="predicted"/>
<name>A0A1G4JZR6_9SACH</name>
<dbReference type="Gene3D" id="3.30.1520.10">
    <property type="entry name" value="Phox-like domain"/>
    <property type="match status" value="1"/>
</dbReference>
<dbReference type="Proteomes" id="UP000191024">
    <property type="component" value="Chromosome F"/>
</dbReference>
<feature type="region of interest" description="Disordered" evidence="1">
    <location>
        <begin position="356"/>
        <end position="405"/>
    </location>
</feature>
<dbReference type="OrthoDB" id="2117459at2759"/>
<dbReference type="GO" id="GO:0035091">
    <property type="term" value="F:phosphatidylinositol binding"/>
    <property type="evidence" value="ECO:0007669"/>
    <property type="project" value="InterPro"/>
</dbReference>
<organism evidence="3 4">
    <name type="scientific">Lachancea mirantina</name>
    <dbReference type="NCBI Taxonomy" id="1230905"/>
    <lineage>
        <taxon>Eukaryota</taxon>
        <taxon>Fungi</taxon>
        <taxon>Dikarya</taxon>
        <taxon>Ascomycota</taxon>
        <taxon>Saccharomycotina</taxon>
        <taxon>Saccharomycetes</taxon>
        <taxon>Saccharomycetales</taxon>
        <taxon>Saccharomycetaceae</taxon>
        <taxon>Lachancea</taxon>
    </lineage>
</organism>
<evidence type="ECO:0000313" key="4">
    <source>
        <dbReference type="Proteomes" id="UP000191024"/>
    </source>
</evidence>
<dbReference type="PANTHER" id="PTHR47185:SF1">
    <property type="entry name" value="PX DOMAIN-CONTAINING PROTEIN YPR097W"/>
    <property type="match status" value="1"/>
</dbReference>
<accession>A0A1G4JZR6</accession>
<dbReference type="InterPro" id="IPR047168">
    <property type="entry name" value="LEC1-like"/>
</dbReference>
<feature type="compositionally biased region" description="Polar residues" evidence="1">
    <location>
        <begin position="376"/>
        <end position="391"/>
    </location>
</feature>
<evidence type="ECO:0000313" key="3">
    <source>
        <dbReference type="EMBL" id="SCU96724.1"/>
    </source>
</evidence>
<evidence type="ECO:0000256" key="1">
    <source>
        <dbReference type="SAM" id="MobiDB-lite"/>
    </source>
</evidence>
<sequence>MLTPSEEHHLKTELIKLQLFHEFSLLDDVNALRKFGYPFSNGDPQKTDSTATPIGRILSPSKKRLSGAASIKSEPDNDQIDTQFPILSHFLKHFVVSLPLLSQDLAGNQEFWQKRVQVFFEHFMSMNFSTSFDREELTKRRRMSLKLSKMILLMYNAGIGCAQETQYYAEDKSSAGGGQESLQKASKLDKFTMPSKDNLRFLLTNQPIYINGWDINVISASADPQGYGLEPKKVSKPATPKWMRSAFGFSPTTFASPSKLLSKLTVSDSTSASSNFYFLIRLKREGREGETYIAKEFSDFKNLVQDLKKEFPAKTLPRLPHKSKAGALAPVNVASQGFSQNSAVPVTPKEQIVSSFTNEESYNDDQTKRQEKASLLSPTMSSDSDSQNASENWDDGGDTYEEPDDSVKVGSTVLVREKMRTSLRQYLRSLCDDDETAGSISLSKFLGKNELSPDSFTKAVLEDVKQREAIDFLKLEHQIAFQKLALEKSLKLQASMKSFRQSLLENEGYLVEMFQELKEKPAVKDLSPMLQSFFEWCKVNVSATIYQMFLGNDSGYEFYTQIRKLHKLMPYTVMIQILRFTNPMAIMKGLIDLFMARPFGGNSLLQTMFSSVLSDDLRSQLKVAEGLETAIEKESTFGTEVAKLLAEVIFNNENGEIVNMSTIHEDAQSMSMPMALVIVMKCAETSKVSQQALDELIESYSAWKQNNDSSESELKPQPSNVSVGQFPGLYFSHVKDLLQTYIRERDKMLMKKIWQDPQLTQLLKSTLALFYEPLVRIFRVSRMDNAFKNFEKFMTDLVALMDVVIDGQENHMTSLNVVDAINKLVDKHEASFYEFVHDVCIHDTENIFQGFITYFTNIVKFLQNSKYQTTDRIDLAGWVENSSDKGINVDLLKKQLDTLIEHKRQCREAYQSLIQIRTREEKLSGVNIETVMKKSWEESNAGVFSNGDMALGFKERDLVDLDLDTKDYTRLNDAEEKFQQDYHDLLEKRLDLSEIGNFNDKVFSFKLKELLR</sequence>
<dbReference type="Pfam" id="PF00787">
    <property type="entry name" value="PX"/>
    <property type="match status" value="1"/>
</dbReference>
<dbReference type="Pfam" id="PF12825">
    <property type="entry name" value="DUF3818"/>
    <property type="match status" value="1"/>
</dbReference>